<dbReference type="AlphaFoldDB" id="A0A139AGF7"/>
<protein>
    <recommendedName>
        <fullName evidence="2">Potassium channel tetramerisation-type BTB domain-containing protein</fullName>
    </recommendedName>
</protein>
<accession>A0A139AGF7</accession>
<dbReference type="EMBL" id="KQ965761">
    <property type="protein sequence ID" value="KXS15525.1"/>
    <property type="molecule type" value="Genomic_DNA"/>
</dbReference>
<gene>
    <name evidence="3" type="ORF">M427DRAFT_155259</name>
</gene>
<organism evidence="3 4">
    <name type="scientific">Gonapodya prolifera (strain JEL478)</name>
    <name type="common">Monoblepharis prolifera</name>
    <dbReference type="NCBI Taxonomy" id="1344416"/>
    <lineage>
        <taxon>Eukaryota</taxon>
        <taxon>Fungi</taxon>
        <taxon>Fungi incertae sedis</taxon>
        <taxon>Chytridiomycota</taxon>
        <taxon>Chytridiomycota incertae sedis</taxon>
        <taxon>Monoblepharidomycetes</taxon>
        <taxon>Monoblepharidales</taxon>
        <taxon>Gonapodyaceae</taxon>
        <taxon>Gonapodya</taxon>
    </lineage>
</organism>
<dbReference type="Pfam" id="PF02214">
    <property type="entry name" value="BTB_2"/>
    <property type="match status" value="1"/>
</dbReference>
<dbReference type="InterPro" id="IPR003131">
    <property type="entry name" value="T1-type_BTB"/>
</dbReference>
<evidence type="ECO:0000313" key="4">
    <source>
        <dbReference type="Proteomes" id="UP000070544"/>
    </source>
</evidence>
<feature type="compositionally biased region" description="Low complexity" evidence="1">
    <location>
        <begin position="326"/>
        <end position="337"/>
    </location>
</feature>
<feature type="region of interest" description="Disordered" evidence="1">
    <location>
        <begin position="269"/>
        <end position="349"/>
    </location>
</feature>
<keyword evidence="4" id="KW-1185">Reference proteome</keyword>
<dbReference type="GO" id="GO:0051260">
    <property type="term" value="P:protein homooligomerization"/>
    <property type="evidence" value="ECO:0007669"/>
    <property type="project" value="InterPro"/>
</dbReference>
<dbReference type="SUPFAM" id="SSF54695">
    <property type="entry name" value="POZ domain"/>
    <property type="match status" value="1"/>
</dbReference>
<proteinExistence type="predicted"/>
<evidence type="ECO:0000256" key="1">
    <source>
        <dbReference type="SAM" id="MobiDB-lite"/>
    </source>
</evidence>
<dbReference type="Proteomes" id="UP000070544">
    <property type="component" value="Unassembled WGS sequence"/>
</dbReference>
<reference evidence="3 4" key="1">
    <citation type="journal article" date="2015" name="Genome Biol. Evol.">
        <title>Phylogenomic analyses indicate that early fungi evolved digesting cell walls of algal ancestors of land plants.</title>
        <authorList>
            <person name="Chang Y."/>
            <person name="Wang S."/>
            <person name="Sekimoto S."/>
            <person name="Aerts A.L."/>
            <person name="Choi C."/>
            <person name="Clum A."/>
            <person name="LaButti K.M."/>
            <person name="Lindquist E.A."/>
            <person name="Yee Ngan C."/>
            <person name="Ohm R.A."/>
            <person name="Salamov A.A."/>
            <person name="Grigoriev I.V."/>
            <person name="Spatafora J.W."/>
            <person name="Berbee M.L."/>
        </authorList>
    </citation>
    <scope>NUCLEOTIDE SEQUENCE [LARGE SCALE GENOMIC DNA]</scope>
    <source>
        <strain evidence="3 4">JEL478</strain>
    </source>
</reference>
<feature type="compositionally biased region" description="Polar residues" evidence="1">
    <location>
        <begin position="297"/>
        <end position="325"/>
    </location>
</feature>
<sequence>MSISHFNIGGRPFAISLSLVSRFPDSHLARLASHPTSLSGPPGVFLDHNPAAVEVVLDYLRYGELMVPPSVSDAAVGRVARDLLGFDITADRVGAGAGAGAQRNDSIAAAGGSSVKAALDEDRPPEYGSVFGSGGFSGYSGASKDVKRPLNALNDEMNVTLESRLDALVEDIVPLALSHARMGHNEVEFFLSDLPTNPSLPVATSSSSYVTLSAPTATDEFLPRNSSAAVEWVHLDPNAGFTARHPTLQVIMRPEVMAKLEVKVAQKIGTDGTGASPGVYLRTQKSGSSVSESGPSTTRQPSGSSSRLGDVLRSTSHGYTSTLVGPTSPAAQRATSPPTAPPPRARPVEAEVRHGAVRKENEFGLVETRTVDVLVVRVKLV</sequence>
<dbReference type="Gene3D" id="3.30.710.10">
    <property type="entry name" value="Potassium Channel Kv1.1, Chain A"/>
    <property type="match status" value="1"/>
</dbReference>
<evidence type="ECO:0000259" key="2">
    <source>
        <dbReference type="Pfam" id="PF02214"/>
    </source>
</evidence>
<name>A0A139AGF7_GONPJ</name>
<dbReference type="InterPro" id="IPR011333">
    <property type="entry name" value="SKP1/BTB/POZ_sf"/>
</dbReference>
<feature type="domain" description="Potassium channel tetramerisation-type BTB" evidence="2">
    <location>
        <begin position="6"/>
        <end position="70"/>
    </location>
</feature>
<evidence type="ECO:0000313" key="3">
    <source>
        <dbReference type="EMBL" id="KXS15525.1"/>
    </source>
</evidence>
<dbReference type="OrthoDB" id="2333377at2759"/>
<feature type="compositionally biased region" description="Low complexity" evidence="1">
    <location>
        <begin position="286"/>
        <end position="296"/>
    </location>
</feature>